<keyword evidence="2" id="KW-0413">Isomerase</keyword>
<feature type="domain" description="PPIase FKBP-type" evidence="1">
    <location>
        <begin position="1"/>
        <end position="32"/>
    </location>
</feature>
<dbReference type="EMBL" id="UOEE01000192">
    <property type="protein sequence ID" value="VAV94895.1"/>
    <property type="molecule type" value="Genomic_DNA"/>
</dbReference>
<sequence>PPELAYGESGTPGGPIGPNETLVFEVELLKLLDLSRAEYMTAYQMNPSKDCSKE</sequence>
<feature type="non-terminal residue" evidence="2">
    <location>
        <position position="1"/>
    </location>
</feature>
<evidence type="ECO:0000259" key="1">
    <source>
        <dbReference type="PROSITE" id="PS50059"/>
    </source>
</evidence>
<dbReference type="GO" id="GO:0003755">
    <property type="term" value="F:peptidyl-prolyl cis-trans isomerase activity"/>
    <property type="evidence" value="ECO:0007669"/>
    <property type="project" value="UniProtKB-EC"/>
</dbReference>
<name>A0A3B0SJ06_9ZZZZ</name>
<dbReference type="EC" id="5.2.1.8" evidence="2"/>
<dbReference type="SUPFAM" id="SSF54534">
    <property type="entry name" value="FKBP-like"/>
    <property type="match status" value="1"/>
</dbReference>
<organism evidence="2">
    <name type="scientific">hydrothermal vent metagenome</name>
    <dbReference type="NCBI Taxonomy" id="652676"/>
    <lineage>
        <taxon>unclassified sequences</taxon>
        <taxon>metagenomes</taxon>
        <taxon>ecological metagenomes</taxon>
    </lineage>
</organism>
<accession>A0A3B0SJ06</accession>
<dbReference type="Pfam" id="PF00254">
    <property type="entry name" value="FKBP_C"/>
    <property type="match status" value="1"/>
</dbReference>
<proteinExistence type="predicted"/>
<protein>
    <submittedName>
        <fullName evidence="2">FKBP-type peptidyl-prolyl cis-trans isomerase FkpA</fullName>
        <ecNumber evidence="2">5.2.1.8</ecNumber>
    </submittedName>
</protein>
<dbReference type="Gene3D" id="3.10.50.40">
    <property type="match status" value="1"/>
</dbReference>
<dbReference type="AlphaFoldDB" id="A0A3B0SJ06"/>
<dbReference type="InterPro" id="IPR046357">
    <property type="entry name" value="PPIase_dom_sf"/>
</dbReference>
<reference evidence="2" key="1">
    <citation type="submission" date="2018-06" db="EMBL/GenBank/DDBJ databases">
        <authorList>
            <person name="Zhirakovskaya E."/>
        </authorList>
    </citation>
    <scope>NUCLEOTIDE SEQUENCE</scope>
</reference>
<dbReference type="InterPro" id="IPR001179">
    <property type="entry name" value="PPIase_FKBP_dom"/>
</dbReference>
<evidence type="ECO:0000313" key="2">
    <source>
        <dbReference type="EMBL" id="VAV94895.1"/>
    </source>
</evidence>
<gene>
    <name evidence="2" type="ORF">MNBD_ALPHA06-259</name>
</gene>
<dbReference type="PROSITE" id="PS50059">
    <property type="entry name" value="FKBP_PPIASE"/>
    <property type="match status" value="1"/>
</dbReference>